<name>A0AAV6PTZ1_SOLSE</name>
<gene>
    <name evidence="2" type="ORF">JOB18_048997</name>
</gene>
<sequence>MDEEEEHQSLMGHPRRQLTFRPQSDRMPHKKFTQARSQEEFTPPSPPPHPQRVPLSGECKVLTPSPSSLPPSSLSCSLSLIPSFLLPSPSLIASSLPISPSCLQFSGVASTALKGALDCDTDVYVKRGGNYFHPGLVLGIGRTRRDEQARKGDVQVGQNGRMVGEVWADSGTAA</sequence>
<evidence type="ECO:0000313" key="3">
    <source>
        <dbReference type="Proteomes" id="UP000693946"/>
    </source>
</evidence>
<keyword evidence="3" id="KW-1185">Reference proteome</keyword>
<protein>
    <submittedName>
        <fullName evidence="2">Uncharacterized protein</fullName>
    </submittedName>
</protein>
<dbReference type="Proteomes" id="UP000693946">
    <property type="component" value="Linkage Group LG9"/>
</dbReference>
<reference evidence="2 3" key="1">
    <citation type="journal article" date="2021" name="Sci. Rep.">
        <title>Chromosome anchoring in Senegalese sole (Solea senegalensis) reveals sex-associated markers and genome rearrangements in flatfish.</title>
        <authorList>
            <person name="Guerrero-Cozar I."/>
            <person name="Gomez-Garrido J."/>
            <person name="Berbel C."/>
            <person name="Martinez-Blanch J.F."/>
            <person name="Alioto T."/>
            <person name="Claros M.G."/>
            <person name="Gagnaire P.A."/>
            <person name="Manchado M."/>
        </authorList>
    </citation>
    <scope>NUCLEOTIDE SEQUENCE [LARGE SCALE GENOMIC DNA]</scope>
    <source>
        <strain evidence="2">Sse05_10M</strain>
    </source>
</reference>
<comment type="caution">
    <text evidence="2">The sequence shown here is derived from an EMBL/GenBank/DDBJ whole genome shotgun (WGS) entry which is preliminary data.</text>
</comment>
<dbReference type="AlphaFoldDB" id="A0AAV6PTZ1"/>
<evidence type="ECO:0000256" key="1">
    <source>
        <dbReference type="SAM" id="MobiDB-lite"/>
    </source>
</evidence>
<organism evidence="2 3">
    <name type="scientific">Solea senegalensis</name>
    <name type="common">Senegalese sole</name>
    <dbReference type="NCBI Taxonomy" id="28829"/>
    <lineage>
        <taxon>Eukaryota</taxon>
        <taxon>Metazoa</taxon>
        <taxon>Chordata</taxon>
        <taxon>Craniata</taxon>
        <taxon>Vertebrata</taxon>
        <taxon>Euteleostomi</taxon>
        <taxon>Actinopterygii</taxon>
        <taxon>Neopterygii</taxon>
        <taxon>Teleostei</taxon>
        <taxon>Neoteleostei</taxon>
        <taxon>Acanthomorphata</taxon>
        <taxon>Carangaria</taxon>
        <taxon>Pleuronectiformes</taxon>
        <taxon>Pleuronectoidei</taxon>
        <taxon>Soleidae</taxon>
        <taxon>Solea</taxon>
    </lineage>
</organism>
<dbReference type="EMBL" id="JAGKHQ010000021">
    <property type="protein sequence ID" value="KAG7476212.1"/>
    <property type="molecule type" value="Genomic_DNA"/>
</dbReference>
<feature type="region of interest" description="Disordered" evidence="1">
    <location>
        <begin position="1"/>
        <end position="59"/>
    </location>
</feature>
<proteinExistence type="predicted"/>
<evidence type="ECO:0000313" key="2">
    <source>
        <dbReference type="EMBL" id="KAG7476212.1"/>
    </source>
</evidence>
<accession>A0AAV6PTZ1</accession>